<sequence>MHTSIIKLDYVALIVWVYGKSKKKLDIYSKTTSVCVADKFTSYATPYLSKSLQVQGGSQQTIYFSSSNIGKVPELKSLEGLEQYFIANFIEEDRRAAAVPLTVIGSQTYKILRDLCDPVLPKDKTLEDICVLLKRQFSPRISVFRIRIEFYEAKRNLTETINEWYVRIKNLAIPCSSEILLEEVLKDKFVTGLRRGKDIR</sequence>
<keyword evidence="2" id="KW-1185">Reference proteome</keyword>
<organism evidence="1 2">
    <name type="scientific">Molorchus minor</name>
    <dbReference type="NCBI Taxonomy" id="1323400"/>
    <lineage>
        <taxon>Eukaryota</taxon>
        <taxon>Metazoa</taxon>
        <taxon>Ecdysozoa</taxon>
        <taxon>Arthropoda</taxon>
        <taxon>Hexapoda</taxon>
        <taxon>Insecta</taxon>
        <taxon>Pterygota</taxon>
        <taxon>Neoptera</taxon>
        <taxon>Endopterygota</taxon>
        <taxon>Coleoptera</taxon>
        <taxon>Polyphaga</taxon>
        <taxon>Cucujiformia</taxon>
        <taxon>Chrysomeloidea</taxon>
        <taxon>Cerambycidae</taxon>
        <taxon>Lamiinae</taxon>
        <taxon>Monochamini</taxon>
        <taxon>Molorchus</taxon>
    </lineage>
</organism>
<comment type="caution">
    <text evidence="1">The sequence shown here is derived from an EMBL/GenBank/DDBJ whole genome shotgun (WGS) entry which is preliminary data.</text>
</comment>
<gene>
    <name evidence="1" type="ORF">NQ317_007930</name>
</gene>
<evidence type="ECO:0000313" key="1">
    <source>
        <dbReference type="EMBL" id="KAJ8980510.1"/>
    </source>
</evidence>
<evidence type="ECO:0008006" key="3">
    <source>
        <dbReference type="Google" id="ProtNLM"/>
    </source>
</evidence>
<name>A0ABQ9JTB3_9CUCU</name>
<dbReference type="Proteomes" id="UP001162164">
    <property type="component" value="Unassembled WGS sequence"/>
</dbReference>
<accession>A0ABQ9JTB3</accession>
<dbReference type="EMBL" id="JAPWTJ010000255">
    <property type="protein sequence ID" value="KAJ8980510.1"/>
    <property type="molecule type" value="Genomic_DNA"/>
</dbReference>
<reference evidence="1" key="1">
    <citation type="journal article" date="2023" name="Insect Mol. Biol.">
        <title>Genome sequencing provides insights into the evolution of gene families encoding plant cell wall-degrading enzymes in longhorned beetles.</title>
        <authorList>
            <person name="Shin N.R."/>
            <person name="Okamura Y."/>
            <person name="Kirsch R."/>
            <person name="Pauchet Y."/>
        </authorList>
    </citation>
    <scope>NUCLEOTIDE SEQUENCE</scope>
    <source>
        <strain evidence="1">MMC_N1</strain>
    </source>
</reference>
<protein>
    <recommendedName>
        <fullName evidence="3">Retrotransposon gag domain-containing protein</fullName>
    </recommendedName>
</protein>
<proteinExistence type="predicted"/>
<evidence type="ECO:0000313" key="2">
    <source>
        <dbReference type="Proteomes" id="UP001162164"/>
    </source>
</evidence>